<feature type="binding site" evidence="7">
    <location>
        <position position="55"/>
    </location>
    <ligand>
        <name>carbamoyl phosphate</name>
        <dbReference type="ChEBI" id="CHEBI:58228"/>
    </ligand>
</feature>
<dbReference type="eggNOG" id="COG0540">
    <property type="taxonomic scope" value="Bacteria"/>
</dbReference>
<dbReference type="PATRIC" id="fig|1423734.3.peg.2413"/>
<feature type="binding site" evidence="7">
    <location>
        <position position="133"/>
    </location>
    <ligand>
        <name>carbamoyl phosphate</name>
        <dbReference type="ChEBI" id="CHEBI:58228"/>
    </ligand>
</feature>
<dbReference type="NCBIfam" id="TIGR00670">
    <property type="entry name" value="asp_carb_tr"/>
    <property type="match status" value="1"/>
</dbReference>
<dbReference type="PANTHER" id="PTHR45753">
    <property type="entry name" value="ORNITHINE CARBAMOYLTRANSFERASE, MITOCHONDRIAL"/>
    <property type="match status" value="1"/>
</dbReference>
<dbReference type="STRING" id="1423734.FC83_GL002379"/>
<dbReference type="EC" id="2.1.3.2" evidence="7"/>
<gene>
    <name evidence="7" type="primary">pyrB</name>
    <name evidence="10" type="ORF">FC83_GL002379</name>
</gene>
<name>X0PTL0_9LACO</name>
<keyword evidence="11" id="KW-1185">Reference proteome</keyword>
<feature type="domain" description="Aspartate/ornithine carbamoyltransferase carbamoyl-P binding" evidence="9">
    <location>
        <begin position="8"/>
        <end position="146"/>
    </location>
</feature>
<dbReference type="EMBL" id="AZGA01000002">
    <property type="protein sequence ID" value="KRM36507.1"/>
    <property type="molecule type" value="Genomic_DNA"/>
</dbReference>
<dbReference type="PANTHER" id="PTHR45753:SF6">
    <property type="entry name" value="ASPARTATE CARBAMOYLTRANSFERASE"/>
    <property type="match status" value="1"/>
</dbReference>
<feature type="binding site" evidence="7">
    <location>
        <position position="54"/>
    </location>
    <ligand>
        <name>carbamoyl phosphate</name>
        <dbReference type="ChEBI" id="CHEBI:58228"/>
    </ligand>
</feature>
<feature type="binding site" evidence="7">
    <location>
        <position position="262"/>
    </location>
    <ligand>
        <name>carbamoyl phosphate</name>
        <dbReference type="ChEBI" id="CHEBI:58228"/>
    </ligand>
</feature>
<dbReference type="NCBIfam" id="NF002032">
    <property type="entry name" value="PRK00856.1"/>
    <property type="match status" value="1"/>
</dbReference>
<comment type="pathway">
    <text evidence="1 7">Pyrimidine metabolism; UMP biosynthesis via de novo pathway; (S)-dihydroorotate from bicarbonate: step 2/3.</text>
</comment>
<dbReference type="Pfam" id="PF00185">
    <property type="entry name" value="OTCace"/>
    <property type="match status" value="1"/>
</dbReference>
<dbReference type="AlphaFoldDB" id="X0PTL0"/>
<evidence type="ECO:0000313" key="10">
    <source>
        <dbReference type="EMBL" id="KRM36507.1"/>
    </source>
</evidence>
<dbReference type="GO" id="GO:0006207">
    <property type="term" value="P:'de novo' pyrimidine nucleobase biosynthetic process"/>
    <property type="evidence" value="ECO:0007669"/>
    <property type="project" value="InterPro"/>
</dbReference>
<comment type="catalytic activity">
    <reaction evidence="6 7">
        <text>carbamoyl phosphate + L-aspartate = N-carbamoyl-L-aspartate + phosphate + H(+)</text>
        <dbReference type="Rhea" id="RHEA:20013"/>
        <dbReference type="ChEBI" id="CHEBI:15378"/>
        <dbReference type="ChEBI" id="CHEBI:29991"/>
        <dbReference type="ChEBI" id="CHEBI:32814"/>
        <dbReference type="ChEBI" id="CHEBI:43474"/>
        <dbReference type="ChEBI" id="CHEBI:58228"/>
        <dbReference type="EC" id="2.1.3.2"/>
    </reaction>
</comment>
<feature type="domain" description="Aspartate/ornithine carbamoyltransferase Asp/Orn-binding" evidence="8">
    <location>
        <begin position="153"/>
        <end position="298"/>
    </location>
</feature>
<feature type="binding site" evidence="7">
    <location>
        <position position="166"/>
    </location>
    <ligand>
        <name>L-aspartate</name>
        <dbReference type="ChEBI" id="CHEBI:29991"/>
    </ligand>
</feature>
<proteinExistence type="inferred from homology"/>
<dbReference type="GO" id="GO:0005829">
    <property type="term" value="C:cytosol"/>
    <property type="evidence" value="ECO:0007669"/>
    <property type="project" value="TreeGrafter"/>
</dbReference>
<evidence type="ECO:0000256" key="6">
    <source>
        <dbReference type="ARBA" id="ARBA00048859"/>
    </source>
</evidence>
<feature type="binding site" evidence="7">
    <location>
        <position position="136"/>
    </location>
    <ligand>
        <name>carbamoyl phosphate</name>
        <dbReference type="ChEBI" id="CHEBI:58228"/>
    </ligand>
</feature>
<evidence type="ECO:0000313" key="11">
    <source>
        <dbReference type="Proteomes" id="UP000051236"/>
    </source>
</evidence>
<dbReference type="Proteomes" id="UP000051236">
    <property type="component" value="Unassembled WGS sequence"/>
</dbReference>
<evidence type="ECO:0000256" key="7">
    <source>
        <dbReference type="HAMAP-Rule" id="MF_00001"/>
    </source>
</evidence>
<dbReference type="FunFam" id="3.40.50.1370:FF:000011">
    <property type="entry name" value="Aspartate carbamoyltransferase"/>
    <property type="match status" value="1"/>
</dbReference>
<comment type="caution">
    <text evidence="10">The sequence shown here is derived from an EMBL/GenBank/DDBJ whole genome shotgun (WGS) entry which is preliminary data.</text>
</comment>
<evidence type="ECO:0000256" key="3">
    <source>
        <dbReference type="ARBA" id="ARBA00022679"/>
    </source>
</evidence>
<feature type="binding site" evidence="7">
    <location>
        <position position="104"/>
    </location>
    <ligand>
        <name>carbamoyl phosphate</name>
        <dbReference type="ChEBI" id="CHEBI:58228"/>
    </ligand>
</feature>
<evidence type="ECO:0000256" key="5">
    <source>
        <dbReference type="ARBA" id="ARBA00043884"/>
    </source>
</evidence>
<dbReference type="InterPro" id="IPR002082">
    <property type="entry name" value="Asp_carbamoyltransf"/>
</dbReference>
<dbReference type="PROSITE" id="PS00097">
    <property type="entry name" value="CARBAMOYLTRANSFERASE"/>
    <property type="match status" value="1"/>
</dbReference>
<feature type="binding site" evidence="7">
    <location>
        <position position="261"/>
    </location>
    <ligand>
        <name>carbamoyl phosphate</name>
        <dbReference type="ChEBI" id="CHEBI:58228"/>
    </ligand>
</feature>
<dbReference type="PRINTS" id="PR00101">
    <property type="entry name" value="ATCASE"/>
</dbReference>
<dbReference type="InterPro" id="IPR006130">
    <property type="entry name" value="Asp/Orn_carbamoylTrfase"/>
</dbReference>
<keyword evidence="3 7" id="KW-0808">Transferase</keyword>
<dbReference type="OrthoDB" id="9774690at2"/>
<feature type="binding site" evidence="7">
    <location>
        <position position="82"/>
    </location>
    <ligand>
        <name>L-aspartate</name>
        <dbReference type="ChEBI" id="CHEBI:29991"/>
    </ligand>
</feature>
<protein>
    <recommendedName>
        <fullName evidence="7">Aspartate carbamoyltransferase</fullName>
        <ecNumber evidence="7">2.1.3.2</ecNumber>
    </recommendedName>
    <alternativeName>
        <fullName evidence="7">Aspartate transcarbamylase</fullName>
        <shortName evidence="7">ATCase</shortName>
    </alternativeName>
</protein>
<dbReference type="HAMAP" id="MF_00001">
    <property type="entry name" value="Asp_carb_tr"/>
    <property type="match status" value="1"/>
</dbReference>
<accession>X0PTL0</accession>
<evidence type="ECO:0000259" key="8">
    <source>
        <dbReference type="Pfam" id="PF00185"/>
    </source>
</evidence>
<evidence type="ECO:0000256" key="1">
    <source>
        <dbReference type="ARBA" id="ARBA00004852"/>
    </source>
</evidence>
<dbReference type="InterPro" id="IPR006132">
    <property type="entry name" value="Asp/Orn_carbamoyltranf_P-bd"/>
</dbReference>
<keyword evidence="4 7" id="KW-0665">Pyrimidine biosynthesis</keyword>
<dbReference type="UniPathway" id="UPA00070">
    <property type="reaction ID" value="UER00116"/>
</dbReference>
<evidence type="ECO:0000259" key="9">
    <source>
        <dbReference type="Pfam" id="PF02729"/>
    </source>
</evidence>
<dbReference type="Gene3D" id="3.40.50.1370">
    <property type="entry name" value="Aspartate/ornithine carbamoyltransferase"/>
    <property type="match status" value="2"/>
</dbReference>
<sequence length="323" mass="36255">MSILKKQNFVTVADLTPDDVMDIVLRSQAFKRGAQIQLKRPVYAINLFFENSTRTHTSFEMAEEKLGLHVLSFDAKTSSVSKGESLHDTVKTVESIGADIAVIRHSKDAYYEDLIQQPRKIAIANAGDGAGQHPSQCLLDMMTIYEEFGHFRGLTVGIAGDLAHSRVARSNMMLLKKLGVNLLFCAPDQWYDAEFDSYGTRVEMDELVQKVDVLMLLRVQHERLTDQSNQTFSKETYHQQYGLTHERAKTLKPTAIIMHPAPVNRGVEIASDLVECSQSRIFEQMTNGVYTRMTILESLLAGHNLLMPQSSIKIGVKTNAISY</sequence>
<evidence type="ECO:0000256" key="2">
    <source>
        <dbReference type="ARBA" id="ARBA00008896"/>
    </source>
</evidence>
<feature type="binding site" evidence="7">
    <location>
        <position position="218"/>
    </location>
    <ligand>
        <name>L-aspartate</name>
        <dbReference type="ChEBI" id="CHEBI:29991"/>
    </ligand>
</feature>
<comment type="subunit">
    <text evidence="7">Heterododecamer (2C3:3R2) of six catalytic PyrB chains organized as two trimers (C3), and six regulatory PyrI chains organized as three dimers (R2).</text>
</comment>
<dbReference type="InterPro" id="IPR006131">
    <property type="entry name" value="Asp_carbamoyltransf_Asp/Orn-bd"/>
</dbReference>
<dbReference type="GO" id="GO:0004070">
    <property type="term" value="F:aspartate carbamoyltransferase activity"/>
    <property type="evidence" value="ECO:0007669"/>
    <property type="project" value="UniProtKB-UniRule"/>
</dbReference>
<dbReference type="InterPro" id="IPR036901">
    <property type="entry name" value="Asp/Orn_carbamoylTrfase_sf"/>
</dbReference>
<dbReference type="RefSeq" id="WP_035455230.1">
    <property type="nucleotide sequence ID" value="NZ_AZGA01000002.1"/>
</dbReference>
<dbReference type="GO" id="GO:0044205">
    <property type="term" value="P:'de novo' UMP biosynthetic process"/>
    <property type="evidence" value="ECO:0007669"/>
    <property type="project" value="UniProtKB-UniRule"/>
</dbReference>
<organism evidence="10 11">
    <name type="scientific">Agrilactobacillus composti DSM 18527 = JCM 14202</name>
    <dbReference type="NCBI Taxonomy" id="1423734"/>
    <lineage>
        <taxon>Bacteria</taxon>
        <taxon>Bacillati</taxon>
        <taxon>Bacillota</taxon>
        <taxon>Bacilli</taxon>
        <taxon>Lactobacillales</taxon>
        <taxon>Lactobacillaceae</taxon>
        <taxon>Agrilactobacillus</taxon>
    </lineage>
</organism>
<evidence type="ECO:0000256" key="4">
    <source>
        <dbReference type="ARBA" id="ARBA00022975"/>
    </source>
</evidence>
<dbReference type="GO" id="GO:0006520">
    <property type="term" value="P:amino acid metabolic process"/>
    <property type="evidence" value="ECO:0007669"/>
    <property type="project" value="InterPro"/>
</dbReference>
<dbReference type="GO" id="GO:0016597">
    <property type="term" value="F:amino acid binding"/>
    <property type="evidence" value="ECO:0007669"/>
    <property type="project" value="InterPro"/>
</dbReference>
<dbReference type="Pfam" id="PF02729">
    <property type="entry name" value="OTCace_N"/>
    <property type="match status" value="1"/>
</dbReference>
<comment type="similarity">
    <text evidence="2 7">Belongs to the aspartate/ornithine carbamoyltransferase superfamily. ATCase family.</text>
</comment>
<dbReference type="SUPFAM" id="SSF53671">
    <property type="entry name" value="Aspartate/ornithine carbamoyltransferase"/>
    <property type="match status" value="1"/>
</dbReference>
<comment type="function">
    <text evidence="5 7">Catalyzes the condensation of carbamoyl phosphate and aspartate to form carbamoyl aspartate and inorganic phosphate, the committed step in the de novo pyrimidine nucleotide biosynthesis pathway.</text>
</comment>
<reference evidence="10 11" key="1">
    <citation type="journal article" date="2015" name="Genome Announc.">
        <title>Expanding the biotechnology potential of lactobacilli through comparative genomics of 213 strains and associated genera.</title>
        <authorList>
            <person name="Sun Z."/>
            <person name="Harris H.M."/>
            <person name="McCann A."/>
            <person name="Guo C."/>
            <person name="Argimon S."/>
            <person name="Zhang W."/>
            <person name="Yang X."/>
            <person name="Jeffery I.B."/>
            <person name="Cooney J.C."/>
            <person name="Kagawa T.F."/>
            <person name="Liu W."/>
            <person name="Song Y."/>
            <person name="Salvetti E."/>
            <person name="Wrobel A."/>
            <person name="Rasinkangas P."/>
            <person name="Parkhill J."/>
            <person name="Rea M.C."/>
            <person name="O'Sullivan O."/>
            <person name="Ritari J."/>
            <person name="Douillard F.P."/>
            <person name="Paul Ross R."/>
            <person name="Yang R."/>
            <person name="Briner A.E."/>
            <person name="Felis G.E."/>
            <person name="de Vos W.M."/>
            <person name="Barrangou R."/>
            <person name="Klaenhammer T.R."/>
            <person name="Caufield P.W."/>
            <person name="Cui Y."/>
            <person name="Zhang H."/>
            <person name="O'Toole P.W."/>
        </authorList>
    </citation>
    <scope>NUCLEOTIDE SEQUENCE [LARGE SCALE GENOMIC DNA]</scope>
    <source>
        <strain evidence="10 11">DSM 18527</strain>
    </source>
</reference>
<dbReference type="PRINTS" id="PR00100">
    <property type="entry name" value="AOTCASE"/>
</dbReference>